<dbReference type="InterPro" id="IPR000014">
    <property type="entry name" value="PAS"/>
</dbReference>
<proteinExistence type="predicted"/>
<feature type="transmembrane region" description="Helical" evidence="12">
    <location>
        <begin position="6"/>
        <end position="26"/>
    </location>
</feature>
<dbReference type="InterPro" id="IPR003661">
    <property type="entry name" value="HisK_dim/P_dom"/>
</dbReference>
<organism evidence="14 15">
    <name type="scientific">Romboutsia faecis</name>
    <dbReference type="NCBI Taxonomy" id="2764597"/>
    <lineage>
        <taxon>Bacteria</taxon>
        <taxon>Bacillati</taxon>
        <taxon>Bacillota</taxon>
        <taxon>Clostridia</taxon>
        <taxon>Peptostreptococcales</taxon>
        <taxon>Peptostreptococcaceae</taxon>
        <taxon>Romboutsia</taxon>
    </lineage>
</organism>
<name>A0ABR7JMJ4_9FIRM</name>
<comment type="caution">
    <text evidence="14">The sequence shown here is derived from an EMBL/GenBank/DDBJ whole genome shotgun (WGS) entry which is preliminary data.</text>
</comment>
<dbReference type="Gene3D" id="1.10.287.130">
    <property type="match status" value="1"/>
</dbReference>
<keyword evidence="6" id="KW-0547">Nucleotide-binding</keyword>
<dbReference type="SUPFAM" id="SSF47384">
    <property type="entry name" value="Homodimeric domain of signal transducing histidine kinase"/>
    <property type="match status" value="1"/>
</dbReference>
<dbReference type="InterPro" id="IPR050351">
    <property type="entry name" value="BphY/WalK/GraS-like"/>
</dbReference>
<evidence type="ECO:0000256" key="4">
    <source>
        <dbReference type="ARBA" id="ARBA00022679"/>
    </source>
</evidence>
<keyword evidence="10" id="KW-0902">Two-component regulatory system</keyword>
<dbReference type="EC" id="2.7.13.3" evidence="3"/>
<dbReference type="CDD" id="cd00082">
    <property type="entry name" value="HisKA"/>
    <property type="match status" value="1"/>
</dbReference>
<dbReference type="Pfam" id="PF13188">
    <property type="entry name" value="PAS_8"/>
    <property type="match status" value="1"/>
</dbReference>
<evidence type="ECO:0000256" key="3">
    <source>
        <dbReference type="ARBA" id="ARBA00012438"/>
    </source>
</evidence>
<keyword evidence="8" id="KW-0067">ATP-binding</keyword>
<dbReference type="SMART" id="SM00388">
    <property type="entry name" value="HisKA"/>
    <property type="match status" value="1"/>
</dbReference>
<comment type="subcellular location">
    <subcellularLocation>
        <location evidence="2">Membrane</location>
        <topology evidence="2">Multi-pass membrane protein</topology>
    </subcellularLocation>
</comment>
<feature type="transmembrane region" description="Helical" evidence="12">
    <location>
        <begin position="164"/>
        <end position="184"/>
    </location>
</feature>
<dbReference type="InterPro" id="IPR005467">
    <property type="entry name" value="His_kinase_dom"/>
</dbReference>
<evidence type="ECO:0000256" key="7">
    <source>
        <dbReference type="ARBA" id="ARBA00022777"/>
    </source>
</evidence>
<evidence type="ECO:0000313" key="14">
    <source>
        <dbReference type="EMBL" id="MBC5996080.1"/>
    </source>
</evidence>
<feature type="transmembrane region" description="Helical" evidence="12">
    <location>
        <begin position="112"/>
        <end position="130"/>
    </location>
</feature>
<dbReference type="Gene3D" id="3.30.450.20">
    <property type="entry name" value="PAS domain"/>
    <property type="match status" value="2"/>
</dbReference>
<feature type="domain" description="Histidine kinase" evidence="13">
    <location>
        <begin position="588"/>
        <end position="798"/>
    </location>
</feature>
<keyword evidence="9 12" id="KW-1133">Transmembrane helix</keyword>
<dbReference type="InterPro" id="IPR036890">
    <property type="entry name" value="HATPase_C_sf"/>
</dbReference>
<evidence type="ECO:0000256" key="6">
    <source>
        <dbReference type="ARBA" id="ARBA00022741"/>
    </source>
</evidence>
<evidence type="ECO:0000256" key="12">
    <source>
        <dbReference type="SAM" id="Phobius"/>
    </source>
</evidence>
<evidence type="ECO:0000313" key="15">
    <source>
        <dbReference type="Proteomes" id="UP000609849"/>
    </source>
</evidence>
<protein>
    <recommendedName>
        <fullName evidence="3">histidine kinase</fullName>
        <ecNumber evidence="3">2.7.13.3</ecNumber>
    </recommendedName>
</protein>
<keyword evidence="5 12" id="KW-0812">Transmembrane</keyword>
<dbReference type="GO" id="GO:0016301">
    <property type="term" value="F:kinase activity"/>
    <property type="evidence" value="ECO:0007669"/>
    <property type="project" value="UniProtKB-KW"/>
</dbReference>
<dbReference type="Pfam" id="PF00512">
    <property type="entry name" value="HisKA"/>
    <property type="match status" value="1"/>
</dbReference>
<dbReference type="SUPFAM" id="SSF55785">
    <property type="entry name" value="PYP-like sensor domain (PAS domain)"/>
    <property type="match status" value="2"/>
</dbReference>
<dbReference type="PANTHER" id="PTHR42878">
    <property type="entry name" value="TWO-COMPONENT HISTIDINE KINASE"/>
    <property type="match status" value="1"/>
</dbReference>
<gene>
    <name evidence="14" type="ORF">H8923_04845</name>
</gene>
<feature type="transmembrane region" description="Helical" evidence="12">
    <location>
        <begin position="58"/>
        <end position="77"/>
    </location>
</feature>
<comment type="catalytic activity">
    <reaction evidence="1">
        <text>ATP + protein L-histidine = ADP + protein N-phospho-L-histidine.</text>
        <dbReference type="EC" id="2.7.13.3"/>
    </reaction>
</comment>
<keyword evidence="11 12" id="KW-0472">Membrane</keyword>
<dbReference type="InterPro" id="IPR036097">
    <property type="entry name" value="HisK_dim/P_sf"/>
</dbReference>
<keyword evidence="7 14" id="KW-0418">Kinase</keyword>
<evidence type="ECO:0000256" key="11">
    <source>
        <dbReference type="ARBA" id="ARBA00023136"/>
    </source>
</evidence>
<evidence type="ECO:0000256" key="8">
    <source>
        <dbReference type="ARBA" id="ARBA00022840"/>
    </source>
</evidence>
<evidence type="ECO:0000256" key="9">
    <source>
        <dbReference type="ARBA" id="ARBA00022989"/>
    </source>
</evidence>
<evidence type="ECO:0000256" key="2">
    <source>
        <dbReference type="ARBA" id="ARBA00004141"/>
    </source>
</evidence>
<accession>A0ABR7JMJ4</accession>
<reference evidence="14 15" key="1">
    <citation type="submission" date="2020-08" db="EMBL/GenBank/DDBJ databases">
        <authorList>
            <person name="Liu C."/>
            <person name="Sun Q."/>
        </authorList>
    </citation>
    <scope>NUCLEOTIDE SEQUENCE [LARGE SCALE GENOMIC DNA]</scope>
    <source>
        <strain evidence="14 15">NSJ-18</strain>
    </source>
</reference>
<sequence length="825" mass="96754">MYKYLEILNVSIFLTSLYLVFSNLLGNKYKKSIMRFVMLITIISLKIILILNSNNSNGFIFFRNISDLIVLLLLVEVEVKNIKKKTKQIILSINYILALGSLILSLDTKNILYSTVIETYILMTSLYLFSTYLSHTKFKMKYTIHFIYFGQIFVNLILKNNILLINTNLILGLMFSIYILIKLFKEYIKNTYDKNLNITSKINRSNINMKMHSEKLNMKKNTNNEIYEIINKKENLLNLMLKSLNKIMFLIDSEGYIINEDSSFYEMWQEYNDYKYNINLDVFCKNSIEDSNRFLRNVEKARKIFDCIDDEIRDRKGRIINCRYLPVKLNNDDIGIVCIMTDITSRKSIEMKIKDNDTKYKKIVDNMPYSVLVTNKEDIIYDNKKNEYIDFNKEDIKNIILGEYPKGELYYTYDNGMDVCLNIDKIDYREGEDGRSLLVIRDITNFKNLLKNLEYSKKKYESLVNTIPEGIYVLNFEDKTLQYANSAFLNMVGTKDLHSIDIDGINKNIIVTSGNINDNVKYKRDILVNRYGEDINIEYGGMLLNINKKIKMIGIVRDITEQVKTELIEQEIEEKEKLNQSKTEFFINMSHELKTPLNLIHSSNQLVEVVYKNELERSNNIDVLNTVEVVKKHVNILMGLIDNIIDLAKLQSDFHEIKRDYYNIVDISEDIVNEFSNCVSDNELNIIFDTDEEEKIANIDPDDIEKVILILLSIVARYSINNSDIHFDIGSRNDFITMSIKNNGGYDYNKYINDNERKVLDMGIALAKLIVELYEGKLTIKTSDTNNIEIIVEIKADYKIKIYKKRIKNKQEDFVYSEYRKMCSF</sequence>
<dbReference type="RefSeq" id="WP_153924151.1">
    <property type="nucleotide sequence ID" value="NZ_JACRWE010000002.1"/>
</dbReference>
<evidence type="ECO:0000256" key="10">
    <source>
        <dbReference type="ARBA" id="ARBA00023012"/>
    </source>
</evidence>
<dbReference type="PANTHER" id="PTHR42878:SF7">
    <property type="entry name" value="SENSOR HISTIDINE KINASE GLRK"/>
    <property type="match status" value="1"/>
</dbReference>
<keyword evidence="4" id="KW-0808">Transferase</keyword>
<dbReference type="Gene3D" id="3.30.565.10">
    <property type="entry name" value="Histidine kinase-like ATPase, C-terminal domain"/>
    <property type="match status" value="1"/>
</dbReference>
<dbReference type="SUPFAM" id="SSF55874">
    <property type="entry name" value="ATPase domain of HSP90 chaperone/DNA topoisomerase II/histidine kinase"/>
    <property type="match status" value="1"/>
</dbReference>
<feature type="transmembrane region" description="Helical" evidence="12">
    <location>
        <begin position="89"/>
        <end position="106"/>
    </location>
</feature>
<evidence type="ECO:0000256" key="5">
    <source>
        <dbReference type="ARBA" id="ARBA00022692"/>
    </source>
</evidence>
<keyword evidence="15" id="KW-1185">Reference proteome</keyword>
<dbReference type="Proteomes" id="UP000609849">
    <property type="component" value="Unassembled WGS sequence"/>
</dbReference>
<dbReference type="InterPro" id="IPR035965">
    <property type="entry name" value="PAS-like_dom_sf"/>
</dbReference>
<dbReference type="EMBL" id="JACRWE010000002">
    <property type="protein sequence ID" value="MBC5996080.1"/>
    <property type="molecule type" value="Genomic_DNA"/>
</dbReference>
<dbReference type="PROSITE" id="PS50109">
    <property type="entry name" value="HIS_KIN"/>
    <property type="match status" value="1"/>
</dbReference>
<feature type="transmembrane region" description="Helical" evidence="12">
    <location>
        <begin position="33"/>
        <end position="52"/>
    </location>
</feature>
<evidence type="ECO:0000259" key="13">
    <source>
        <dbReference type="PROSITE" id="PS50109"/>
    </source>
</evidence>
<evidence type="ECO:0000256" key="1">
    <source>
        <dbReference type="ARBA" id="ARBA00000085"/>
    </source>
</evidence>